<keyword evidence="2" id="KW-1185">Reference proteome</keyword>
<protein>
    <submittedName>
        <fullName evidence="1">Uncharacterized protein</fullName>
    </submittedName>
</protein>
<organism evidence="1 2">
    <name type="scientific">Clonorchis sinensis</name>
    <name type="common">Chinese liver fluke</name>
    <dbReference type="NCBI Taxonomy" id="79923"/>
    <lineage>
        <taxon>Eukaryota</taxon>
        <taxon>Metazoa</taxon>
        <taxon>Spiralia</taxon>
        <taxon>Lophotrochozoa</taxon>
        <taxon>Platyhelminthes</taxon>
        <taxon>Trematoda</taxon>
        <taxon>Digenea</taxon>
        <taxon>Opisthorchiida</taxon>
        <taxon>Opisthorchiata</taxon>
        <taxon>Opisthorchiidae</taxon>
        <taxon>Clonorchis</taxon>
    </lineage>
</organism>
<accession>A0A3R7D3M6</accession>
<reference evidence="1 2" key="2">
    <citation type="journal article" date="2021" name="Genomics">
        <title>High-quality reference genome for Clonorchis sinensis.</title>
        <authorList>
            <person name="Young N.D."/>
            <person name="Stroehlein A.J."/>
            <person name="Kinkar L."/>
            <person name="Wang T."/>
            <person name="Sohn W.M."/>
            <person name="Chang B.C.H."/>
            <person name="Kaur P."/>
            <person name="Weisz D."/>
            <person name="Dudchenko O."/>
            <person name="Aiden E.L."/>
            <person name="Korhonen P.K."/>
            <person name="Gasser R.B."/>
        </authorList>
    </citation>
    <scope>NUCLEOTIDE SEQUENCE [LARGE SCALE GENOMIC DNA]</scope>
    <source>
        <strain evidence="1">Cs-k2</strain>
    </source>
</reference>
<evidence type="ECO:0000313" key="1">
    <source>
        <dbReference type="EMBL" id="KAG5444424.1"/>
    </source>
</evidence>
<dbReference type="EMBL" id="NIRI02000056">
    <property type="protein sequence ID" value="KAG5444424.1"/>
    <property type="molecule type" value="Genomic_DNA"/>
</dbReference>
<reference evidence="1 2" key="1">
    <citation type="journal article" date="2018" name="Biotechnol. Adv.">
        <title>Improved genomic resources and new bioinformatic workflow for the carcinogenic parasite Clonorchis sinensis: Biotechnological implications.</title>
        <authorList>
            <person name="Wang D."/>
            <person name="Korhonen P.K."/>
            <person name="Gasser R.B."/>
            <person name="Young N.D."/>
        </authorList>
    </citation>
    <scope>NUCLEOTIDE SEQUENCE [LARGE SCALE GENOMIC DNA]</scope>
    <source>
        <strain evidence="1">Cs-k2</strain>
    </source>
</reference>
<dbReference type="InParanoid" id="A0A3R7D3M6"/>
<proteinExistence type="predicted"/>
<evidence type="ECO:0000313" key="2">
    <source>
        <dbReference type="Proteomes" id="UP000286415"/>
    </source>
</evidence>
<sequence length="76" mass="8519">MPVRWPEWVRIGAQLVSLFLLIPIPTIFLRTVGIKWRSTNGSLGKWDISLCVSCGLHFQHVGTNVVLHVTQADPLV</sequence>
<comment type="caution">
    <text evidence="1">The sequence shown here is derived from an EMBL/GenBank/DDBJ whole genome shotgun (WGS) entry which is preliminary data.</text>
</comment>
<gene>
    <name evidence="1" type="ORF">CSKR_103045</name>
</gene>
<name>A0A3R7D3M6_CLOSI</name>
<dbReference type="AlphaFoldDB" id="A0A3R7D3M6"/>
<dbReference type="Proteomes" id="UP000286415">
    <property type="component" value="Unassembled WGS sequence"/>
</dbReference>